<dbReference type="AlphaFoldDB" id="A0A1J1IWK7"/>
<protein>
    <submittedName>
        <fullName evidence="1">CLUMA_CG016703, isoform A</fullName>
    </submittedName>
</protein>
<proteinExistence type="predicted"/>
<evidence type="ECO:0000313" key="2">
    <source>
        <dbReference type="Proteomes" id="UP000183832"/>
    </source>
</evidence>
<sequence>MIREGKVLKLARTSVSNEACSTSEQFHMTDDIFPCLVQCFGCRKRIGNFSQNKSTELLTKIQNNFLIFILRPLPKTKVN</sequence>
<keyword evidence="2" id="KW-1185">Reference proteome</keyword>
<evidence type="ECO:0000313" key="1">
    <source>
        <dbReference type="EMBL" id="CRL03542.1"/>
    </source>
</evidence>
<organism evidence="1 2">
    <name type="scientific">Clunio marinus</name>
    <dbReference type="NCBI Taxonomy" id="568069"/>
    <lineage>
        <taxon>Eukaryota</taxon>
        <taxon>Metazoa</taxon>
        <taxon>Ecdysozoa</taxon>
        <taxon>Arthropoda</taxon>
        <taxon>Hexapoda</taxon>
        <taxon>Insecta</taxon>
        <taxon>Pterygota</taxon>
        <taxon>Neoptera</taxon>
        <taxon>Endopterygota</taxon>
        <taxon>Diptera</taxon>
        <taxon>Nematocera</taxon>
        <taxon>Chironomoidea</taxon>
        <taxon>Chironomidae</taxon>
        <taxon>Clunio</taxon>
    </lineage>
</organism>
<reference evidence="1 2" key="1">
    <citation type="submission" date="2015-04" db="EMBL/GenBank/DDBJ databases">
        <authorList>
            <person name="Syromyatnikov M.Y."/>
            <person name="Popov V.N."/>
        </authorList>
    </citation>
    <scope>NUCLEOTIDE SEQUENCE [LARGE SCALE GENOMIC DNA]</scope>
</reference>
<accession>A0A1J1IWK7</accession>
<dbReference type="Proteomes" id="UP000183832">
    <property type="component" value="Unassembled WGS sequence"/>
</dbReference>
<name>A0A1J1IWK7_9DIPT</name>
<gene>
    <name evidence="1" type="ORF">CLUMA_CG016703</name>
</gene>
<dbReference type="EMBL" id="CVRI01000059">
    <property type="protein sequence ID" value="CRL03542.1"/>
    <property type="molecule type" value="Genomic_DNA"/>
</dbReference>